<dbReference type="Pfam" id="PF23948">
    <property type="entry name" value="ARM_5"/>
    <property type="match status" value="1"/>
</dbReference>
<sequence length="353" mass="39850">MAGNPLDQLNPPVPGSDSVNSTVRIRKRGKFREYRKKFREFCNKFREFWGHSKSKYKKGKLKTPDQLQHSRPSSRQSTRPASVLIQARDIPLGDNQSAPFSASPSGKNQSTPFWTAQEKALSAPLYEARVLEMIFAKDVPRPTMKTDLPQLQQRIEKMQQLVYCNALLIWNTLSSTKPTTEDAAEYGGALILQETDLGKPEINWLESIMKDQMEADRLRWLVTQVVEQFVADANKGSSKVAEIAALGPVLQKEPYRTLLSTSLETFGDSSMLNVDMLQGLVQLLQSASPGYLESNDLVQILKIIRERLQGTHHQSIEHSYHLTLAVSRILDVMADHKVQDLDRVLEHEPLSAV</sequence>
<evidence type="ECO:0000313" key="3">
    <source>
        <dbReference type="EMBL" id="OAQ22163.1"/>
    </source>
</evidence>
<gene>
    <name evidence="3" type="ORF">K457DRAFT_1882692</name>
    <name evidence="4" type="ORF">K457DRAFT_26347</name>
</gene>
<dbReference type="AlphaFoldDB" id="A0A197JCH5"/>
<proteinExistence type="predicted"/>
<dbReference type="InterPro" id="IPR056251">
    <property type="entry name" value="Arm_rpt_dom"/>
</dbReference>
<evidence type="ECO:0000313" key="5">
    <source>
        <dbReference type="Proteomes" id="UP000078512"/>
    </source>
</evidence>
<name>A0A197JCH5_9FUNG</name>
<feature type="non-terminal residue" evidence="4">
    <location>
        <position position="353"/>
    </location>
</feature>
<keyword evidence="5" id="KW-1185">Reference proteome</keyword>
<evidence type="ECO:0000259" key="2">
    <source>
        <dbReference type="Pfam" id="PF23948"/>
    </source>
</evidence>
<protein>
    <recommendedName>
        <fullName evidence="2">Arm-like repeat domain-containing protein</fullName>
    </recommendedName>
</protein>
<dbReference type="EMBL" id="KV442217">
    <property type="protein sequence ID" value="OAQ22163.1"/>
    <property type="molecule type" value="Genomic_DNA"/>
</dbReference>
<feature type="compositionally biased region" description="Polar residues" evidence="1">
    <location>
        <begin position="65"/>
        <end position="80"/>
    </location>
</feature>
<feature type="region of interest" description="Disordered" evidence="1">
    <location>
        <begin position="56"/>
        <end position="81"/>
    </location>
</feature>
<organism evidence="4 5">
    <name type="scientific">Linnemannia elongata AG-77</name>
    <dbReference type="NCBI Taxonomy" id="1314771"/>
    <lineage>
        <taxon>Eukaryota</taxon>
        <taxon>Fungi</taxon>
        <taxon>Fungi incertae sedis</taxon>
        <taxon>Mucoromycota</taxon>
        <taxon>Mortierellomycotina</taxon>
        <taxon>Mortierellomycetes</taxon>
        <taxon>Mortierellales</taxon>
        <taxon>Mortierellaceae</taxon>
        <taxon>Linnemannia</taxon>
    </lineage>
</organism>
<feature type="region of interest" description="Disordered" evidence="1">
    <location>
        <begin position="1"/>
        <end position="26"/>
    </location>
</feature>
<reference evidence="4 5" key="1">
    <citation type="submission" date="2016-05" db="EMBL/GenBank/DDBJ databases">
        <title>Genome sequencing reveals origins of a unique bacterial endosymbiosis in the earliest lineages of terrestrial Fungi.</title>
        <authorList>
            <consortium name="DOE Joint Genome Institute"/>
            <person name="Uehling J."/>
            <person name="Gryganskyi A."/>
            <person name="Hameed K."/>
            <person name="Tschaplinski T."/>
            <person name="Misztal P."/>
            <person name="Wu S."/>
            <person name="Desiro A."/>
            <person name="Vande Pol N."/>
            <person name="Du Z.-Y."/>
            <person name="Zienkiewicz A."/>
            <person name="Zienkiewicz K."/>
            <person name="Morin E."/>
            <person name="Tisserant E."/>
            <person name="Splivallo R."/>
            <person name="Hainaut M."/>
            <person name="Henrissat B."/>
            <person name="Ohm R."/>
            <person name="Kuo A."/>
            <person name="Yan J."/>
            <person name="Lipzen A."/>
            <person name="Nolan M."/>
            <person name="Labutti K."/>
            <person name="Barry K."/>
            <person name="Goldstein A."/>
            <person name="Labbe J."/>
            <person name="Schadt C."/>
            <person name="Tuskan G."/>
            <person name="Grigoriev I."/>
            <person name="Martin F."/>
            <person name="Vilgalys R."/>
            <person name="Bonito G."/>
        </authorList>
    </citation>
    <scope>NUCLEOTIDE SEQUENCE [LARGE SCALE GENOMIC DNA]</scope>
    <source>
        <strain evidence="4 5">AG-77</strain>
    </source>
</reference>
<accession>A0A197JCH5</accession>
<dbReference type="EMBL" id="KV442216">
    <property type="protein sequence ID" value="OAQ22164.1"/>
    <property type="molecule type" value="Genomic_DNA"/>
</dbReference>
<dbReference type="Proteomes" id="UP000078512">
    <property type="component" value="Unassembled WGS sequence"/>
</dbReference>
<evidence type="ECO:0000256" key="1">
    <source>
        <dbReference type="SAM" id="MobiDB-lite"/>
    </source>
</evidence>
<feature type="domain" description="Arm-like repeat" evidence="2">
    <location>
        <begin position="205"/>
        <end position="351"/>
    </location>
</feature>
<evidence type="ECO:0000313" key="4">
    <source>
        <dbReference type="EMBL" id="OAQ22164.1"/>
    </source>
</evidence>
<dbReference type="OrthoDB" id="2435592at2759"/>